<dbReference type="EMBL" id="CP034437">
    <property type="protein sequence ID" value="AZN41892.1"/>
    <property type="molecule type" value="Genomic_DNA"/>
</dbReference>
<gene>
    <name evidence="11" type="ORF">EJC50_21090</name>
</gene>
<feature type="modified residue" description="4-aspartylphosphate" evidence="8">
    <location>
        <position position="55"/>
    </location>
</feature>
<keyword evidence="4" id="KW-0902">Two-component regulatory system</keyword>
<evidence type="ECO:0000256" key="3">
    <source>
        <dbReference type="ARBA" id="ARBA00022553"/>
    </source>
</evidence>
<dbReference type="InterPro" id="IPR051552">
    <property type="entry name" value="HptR"/>
</dbReference>
<feature type="domain" description="HTH araC/xylS-type" evidence="9">
    <location>
        <begin position="362"/>
        <end position="460"/>
    </location>
</feature>
<protein>
    <submittedName>
        <fullName evidence="11">Response regulator</fullName>
    </submittedName>
</protein>
<keyword evidence="7" id="KW-0804">Transcription</keyword>
<dbReference type="SUPFAM" id="SSF52172">
    <property type="entry name" value="CheY-like"/>
    <property type="match status" value="1"/>
</dbReference>
<dbReference type="Gene3D" id="1.10.10.60">
    <property type="entry name" value="Homeodomain-like"/>
    <property type="match status" value="2"/>
</dbReference>
<comment type="subcellular location">
    <subcellularLocation>
        <location evidence="1">Cytoplasm</location>
    </subcellularLocation>
</comment>
<dbReference type="InterPro" id="IPR011006">
    <property type="entry name" value="CheY-like_superfamily"/>
</dbReference>
<evidence type="ECO:0000256" key="5">
    <source>
        <dbReference type="ARBA" id="ARBA00023015"/>
    </source>
</evidence>
<dbReference type="RefSeq" id="WP_126017598.1">
    <property type="nucleotide sequence ID" value="NZ_CP034437.1"/>
</dbReference>
<proteinExistence type="predicted"/>
<evidence type="ECO:0000256" key="4">
    <source>
        <dbReference type="ARBA" id="ARBA00023012"/>
    </source>
</evidence>
<evidence type="ECO:0000259" key="10">
    <source>
        <dbReference type="PROSITE" id="PS50110"/>
    </source>
</evidence>
<dbReference type="PROSITE" id="PS01124">
    <property type="entry name" value="HTH_ARAC_FAMILY_2"/>
    <property type="match status" value="1"/>
</dbReference>
<dbReference type="CDD" id="cd17536">
    <property type="entry name" value="REC_YesN-like"/>
    <property type="match status" value="1"/>
</dbReference>
<dbReference type="Gene3D" id="3.40.50.2300">
    <property type="match status" value="1"/>
</dbReference>
<keyword evidence="2" id="KW-0963">Cytoplasm</keyword>
<dbReference type="GO" id="GO:0003700">
    <property type="term" value="F:DNA-binding transcription factor activity"/>
    <property type="evidence" value="ECO:0007669"/>
    <property type="project" value="InterPro"/>
</dbReference>
<dbReference type="PANTHER" id="PTHR42713:SF3">
    <property type="entry name" value="TRANSCRIPTIONAL REGULATORY PROTEIN HPTR"/>
    <property type="match status" value="1"/>
</dbReference>
<dbReference type="InterPro" id="IPR001789">
    <property type="entry name" value="Sig_transdc_resp-reg_receiver"/>
</dbReference>
<dbReference type="SMART" id="SM00342">
    <property type="entry name" value="HTH_ARAC"/>
    <property type="match status" value="1"/>
</dbReference>
<evidence type="ECO:0000256" key="6">
    <source>
        <dbReference type="ARBA" id="ARBA00023125"/>
    </source>
</evidence>
<keyword evidence="3 8" id="KW-0597">Phosphoprotein</keyword>
<organism evidence="11 12">
    <name type="scientific">Paenibacillus albus</name>
    <dbReference type="NCBI Taxonomy" id="2495582"/>
    <lineage>
        <taxon>Bacteria</taxon>
        <taxon>Bacillati</taxon>
        <taxon>Bacillota</taxon>
        <taxon>Bacilli</taxon>
        <taxon>Bacillales</taxon>
        <taxon>Paenibacillaceae</taxon>
        <taxon>Paenibacillus</taxon>
    </lineage>
</organism>
<reference evidence="12" key="1">
    <citation type="submission" date="2018-12" db="EMBL/GenBank/DDBJ databases">
        <title>Genome sequence of Peanibacillus sp.</title>
        <authorList>
            <person name="Subramani G."/>
            <person name="Srinivasan S."/>
            <person name="Kim M.K."/>
        </authorList>
    </citation>
    <scope>NUCLEOTIDE SEQUENCE [LARGE SCALE GENOMIC DNA]</scope>
    <source>
        <strain evidence="12">18JY67-1</strain>
    </source>
</reference>
<evidence type="ECO:0000313" key="11">
    <source>
        <dbReference type="EMBL" id="AZN41892.1"/>
    </source>
</evidence>
<evidence type="ECO:0000313" key="12">
    <source>
        <dbReference type="Proteomes" id="UP000272528"/>
    </source>
</evidence>
<dbReference type="AlphaFoldDB" id="A0A3S9A834"/>
<keyword evidence="5" id="KW-0805">Transcription regulation</keyword>
<evidence type="ECO:0000259" key="9">
    <source>
        <dbReference type="PROSITE" id="PS01124"/>
    </source>
</evidence>
<dbReference type="Pfam" id="PF00072">
    <property type="entry name" value="Response_reg"/>
    <property type="match status" value="1"/>
</dbReference>
<keyword evidence="12" id="KW-1185">Reference proteome</keyword>
<accession>A0A3S9A834</accession>
<evidence type="ECO:0000256" key="7">
    <source>
        <dbReference type="ARBA" id="ARBA00023163"/>
    </source>
</evidence>
<keyword evidence="6" id="KW-0238">DNA-binding</keyword>
<dbReference type="GO" id="GO:0005737">
    <property type="term" value="C:cytoplasm"/>
    <property type="evidence" value="ECO:0007669"/>
    <property type="project" value="UniProtKB-SubCell"/>
</dbReference>
<dbReference type="SMART" id="SM00448">
    <property type="entry name" value="REC"/>
    <property type="match status" value="1"/>
</dbReference>
<name>A0A3S9A834_9BACL</name>
<sequence>MIRALIVDDEKLARKGFISIVPWEQFQIQVTGEAVNGKLALEFMQQHEVDLLFLDLTMPVMNGIDLMKEVNRSFPSTRMVVLTCHQDFDYIQEALRLGALDYIVKTQLDTEKIDDILGRIVKRFQSEDVSLHRSEKVATRQHNHYSLLIDVAAAYTNVLSPFPERLMRSELVYDAGNGMWLFCKDSQEMEREIQQFVSEGDHWIWVDIEGSHEHSVNALASLVHTEALKQIYYSFKLGQKMGMISLNNVSSADSNLETSEWTQLLAHWSEMDWIYDDASFREFLSAIEHLKPDYHVTVRQNELHLVHWLTWLSGAGYDGMLQNIRTCYFWYQLAAWLVHFREAVQKHTGTVPYSTDIILTIMQSVQLLHESDNYDFNRDELAAKFHMSGSYFSRCFKDIIGQSYSDYTKNIRMMKALTLVESSQLPIYMIAEKTGFQDEKYFSRLFFKQFGKNPQEHRKQHGRRSGWNS</sequence>
<dbReference type="KEGG" id="palb:EJC50_21090"/>
<evidence type="ECO:0000256" key="1">
    <source>
        <dbReference type="ARBA" id="ARBA00004496"/>
    </source>
</evidence>
<dbReference type="SUPFAM" id="SSF46689">
    <property type="entry name" value="Homeodomain-like"/>
    <property type="match status" value="2"/>
</dbReference>
<feature type="domain" description="Response regulatory" evidence="10">
    <location>
        <begin position="3"/>
        <end position="120"/>
    </location>
</feature>
<dbReference type="Proteomes" id="UP000272528">
    <property type="component" value="Chromosome"/>
</dbReference>
<dbReference type="InterPro" id="IPR009057">
    <property type="entry name" value="Homeodomain-like_sf"/>
</dbReference>
<dbReference type="PROSITE" id="PS50110">
    <property type="entry name" value="RESPONSE_REGULATORY"/>
    <property type="match status" value="1"/>
</dbReference>
<dbReference type="OrthoDB" id="1769137at2"/>
<dbReference type="PANTHER" id="PTHR42713">
    <property type="entry name" value="HISTIDINE KINASE-RELATED"/>
    <property type="match status" value="1"/>
</dbReference>
<dbReference type="InterPro" id="IPR018060">
    <property type="entry name" value="HTH_AraC"/>
</dbReference>
<dbReference type="GO" id="GO:0043565">
    <property type="term" value="F:sequence-specific DNA binding"/>
    <property type="evidence" value="ECO:0007669"/>
    <property type="project" value="InterPro"/>
</dbReference>
<evidence type="ECO:0000256" key="8">
    <source>
        <dbReference type="PROSITE-ProRule" id="PRU00169"/>
    </source>
</evidence>
<evidence type="ECO:0000256" key="2">
    <source>
        <dbReference type="ARBA" id="ARBA00022490"/>
    </source>
</evidence>
<dbReference type="GO" id="GO:0000160">
    <property type="term" value="P:phosphorelay signal transduction system"/>
    <property type="evidence" value="ECO:0007669"/>
    <property type="project" value="UniProtKB-KW"/>
</dbReference>
<dbReference type="Pfam" id="PF12833">
    <property type="entry name" value="HTH_18"/>
    <property type="match status" value="1"/>
</dbReference>